<dbReference type="PANTHER" id="PTHR35330">
    <property type="entry name" value="SIROHEME BIOSYNTHESIS PROTEIN MET8"/>
    <property type="match status" value="1"/>
</dbReference>
<dbReference type="GeneID" id="83055663"/>
<dbReference type="EMBL" id="WBKH01000010">
    <property type="protein sequence ID" value="KAB1477145.1"/>
    <property type="molecule type" value="Genomic_DNA"/>
</dbReference>
<keyword evidence="4" id="KW-0520">NAD</keyword>
<evidence type="ECO:0000256" key="3">
    <source>
        <dbReference type="ARBA" id="ARBA00023002"/>
    </source>
</evidence>
<dbReference type="Gene3D" id="3.40.50.720">
    <property type="entry name" value="NAD(P)-binding Rossmann-like Domain"/>
    <property type="match status" value="1"/>
</dbReference>
<proteinExistence type="predicted"/>
<comment type="caution">
    <text evidence="7">The sequence shown here is derived from an EMBL/GenBank/DDBJ whole genome shotgun (WGS) entry which is preliminary data.</text>
</comment>
<dbReference type="Proteomes" id="UP000434554">
    <property type="component" value="Unassembled WGS sequence"/>
</dbReference>
<evidence type="ECO:0000256" key="4">
    <source>
        <dbReference type="ARBA" id="ARBA00023027"/>
    </source>
</evidence>
<dbReference type="RefSeq" id="WP_006556291.1">
    <property type="nucleotide sequence ID" value="NZ_CAUBPY010000010.1"/>
</dbReference>
<dbReference type="InterPro" id="IPR028161">
    <property type="entry name" value="Met8-like"/>
</dbReference>
<evidence type="ECO:0000256" key="5">
    <source>
        <dbReference type="ARBA" id="ARBA00023244"/>
    </source>
</evidence>
<evidence type="ECO:0000313" key="8">
    <source>
        <dbReference type="Proteomes" id="UP000434554"/>
    </source>
</evidence>
<evidence type="ECO:0000313" key="7">
    <source>
        <dbReference type="EMBL" id="KAB1477145.1"/>
    </source>
</evidence>
<dbReference type="InterPro" id="IPR036291">
    <property type="entry name" value="NAD(P)-bd_dom_sf"/>
</dbReference>
<dbReference type="GO" id="GO:0019354">
    <property type="term" value="P:siroheme biosynthetic process"/>
    <property type="evidence" value="ECO:0007669"/>
    <property type="project" value="UniProtKB-UniPathway"/>
</dbReference>
<keyword evidence="3" id="KW-0560">Oxidoreductase</keyword>
<dbReference type="SUPFAM" id="SSF51735">
    <property type="entry name" value="NAD(P)-binding Rossmann-fold domains"/>
    <property type="match status" value="1"/>
</dbReference>
<comment type="catalytic activity">
    <reaction evidence="6">
        <text>precorrin-2 + NAD(+) = sirohydrochlorin + NADH + 2 H(+)</text>
        <dbReference type="Rhea" id="RHEA:15613"/>
        <dbReference type="ChEBI" id="CHEBI:15378"/>
        <dbReference type="ChEBI" id="CHEBI:57540"/>
        <dbReference type="ChEBI" id="CHEBI:57945"/>
        <dbReference type="ChEBI" id="CHEBI:58351"/>
        <dbReference type="ChEBI" id="CHEBI:58827"/>
        <dbReference type="EC" id="1.3.1.76"/>
    </reaction>
</comment>
<evidence type="ECO:0000256" key="1">
    <source>
        <dbReference type="ARBA" id="ARBA00005010"/>
    </source>
</evidence>
<organism evidence="7 8">
    <name type="scientific">Veillonella seminalis</name>
    <dbReference type="NCBI Taxonomy" id="1502943"/>
    <lineage>
        <taxon>Bacteria</taxon>
        <taxon>Bacillati</taxon>
        <taxon>Bacillota</taxon>
        <taxon>Negativicutes</taxon>
        <taxon>Veillonellales</taxon>
        <taxon>Veillonellaceae</taxon>
        <taxon>Veillonella</taxon>
    </lineage>
</organism>
<reference evidence="7 8" key="1">
    <citation type="submission" date="2019-09" db="EMBL/GenBank/DDBJ databases">
        <title>Draft genome sequence of 3 type strains from the CCUG.</title>
        <authorList>
            <person name="Pineiro-Iglesias B."/>
            <person name="Tunovic T."/>
            <person name="Unosson C."/>
            <person name="Inganas E."/>
            <person name="Ohlen M."/>
            <person name="Cardew S."/>
            <person name="Jensie-Markopoulos S."/>
            <person name="Salva-Serra F."/>
            <person name="Jaen-Luchoro D."/>
            <person name="Karlsson R."/>
            <person name="Svensson-Stadler L."/>
            <person name="Chun J."/>
            <person name="Moore E."/>
        </authorList>
    </citation>
    <scope>NUCLEOTIDE SEQUENCE [LARGE SCALE GENOMIC DNA]</scope>
    <source>
        <strain evidence="7 8">CCUG 65427</strain>
    </source>
</reference>
<dbReference type="InterPro" id="IPR006367">
    <property type="entry name" value="Sirohaem_synthase_N"/>
</dbReference>
<evidence type="ECO:0000256" key="2">
    <source>
        <dbReference type="ARBA" id="ARBA00012400"/>
    </source>
</evidence>
<name>A0A833C9F9_9FIRM</name>
<accession>A0A833C9F9</accession>
<gene>
    <name evidence="7" type="ORF">F8R14_09050</name>
</gene>
<dbReference type="EC" id="1.3.1.76" evidence="2"/>
<dbReference type="NCBIfam" id="TIGR01470">
    <property type="entry name" value="cysG_Nterm"/>
    <property type="match status" value="1"/>
</dbReference>
<protein>
    <recommendedName>
        <fullName evidence="2">precorrin-2 dehydrogenase</fullName>
        <ecNumber evidence="2">1.3.1.76</ecNumber>
    </recommendedName>
</protein>
<dbReference type="GO" id="GO:0043115">
    <property type="term" value="F:precorrin-2 dehydrogenase activity"/>
    <property type="evidence" value="ECO:0007669"/>
    <property type="project" value="UniProtKB-EC"/>
</dbReference>
<dbReference type="PANTHER" id="PTHR35330:SF1">
    <property type="entry name" value="SIROHEME BIOSYNTHESIS PROTEIN MET8"/>
    <property type="match status" value="1"/>
</dbReference>
<comment type="pathway">
    <text evidence="1">Porphyrin-containing compound metabolism; siroheme biosynthesis; sirohydrochlorin from precorrin-2: step 1/1.</text>
</comment>
<evidence type="ECO:0000256" key="6">
    <source>
        <dbReference type="ARBA" id="ARBA00047561"/>
    </source>
</evidence>
<dbReference type="SUPFAM" id="SSF75615">
    <property type="entry name" value="Siroheme synthase middle domains-like"/>
    <property type="match status" value="1"/>
</dbReference>
<keyword evidence="5" id="KW-0627">Porphyrin biosynthesis</keyword>
<dbReference type="Pfam" id="PF13241">
    <property type="entry name" value="NAD_binding_7"/>
    <property type="match status" value="1"/>
</dbReference>
<dbReference type="AlphaFoldDB" id="A0A833C9F9"/>
<dbReference type="GO" id="GO:0004325">
    <property type="term" value="F:ferrochelatase activity"/>
    <property type="evidence" value="ECO:0007669"/>
    <property type="project" value="InterPro"/>
</dbReference>
<sequence length="211" mass="23570">MITMALRLTGQRCLVIGGGAVAERRIALFLEEGAKVTVVSPEVTDAIAAWAKSGQLVWYKQKYDESVDLGVDFVLLATSDSELNAKCAQKARDLGALVNRADDRSDCDFTFPATVVVGDLEFAIFTGRVSPRLSRLIKKDLANRYEAVAEMLPALRAMRKTVREILATPAEREEFWQKYLGQEELIKIIEGDWKCVEDILSDEINRIRSKS</sequence>
<dbReference type="UniPathway" id="UPA00262">
    <property type="reaction ID" value="UER00222"/>
</dbReference>